<evidence type="ECO:0000313" key="2">
    <source>
        <dbReference type="Proteomes" id="UP000295748"/>
    </source>
</evidence>
<reference evidence="1 2" key="1">
    <citation type="submission" date="2019-03" db="EMBL/GenBank/DDBJ databases">
        <authorList>
            <person name="Dong K."/>
        </authorList>
    </citation>
    <scope>NUCLEOTIDE SEQUENCE [LARGE SCALE GENOMIC DNA]</scope>
    <source>
        <strain evidence="2">dk512</strain>
    </source>
</reference>
<keyword evidence="2" id="KW-1185">Reference proteome</keyword>
<proteinExistence type="predicted"/>
<dbReference type="EMBL" id="CP038266">
    <property type="protein sequence ID" value="QBR90824.1"/>
    <property type="molecule type" value="Genomic_DNA"/>
</dbReference>
<organism evidence="1 2">
    <name type="scientific">Microbacterium wangchenii</name>
    <dbReference type="NCBI Taxonomy" id="2541726"/>
    <lineage>
        <taxon>Bacteria</taxon>
        <taxon>Bacillati</taxon>
        <taxon>Actinomycetota</taxon>
        <taxon>Actinomycetes</taxon>
        <taxon>Micrococcales</taxon>
        <taxon>Microbacteriaceae</taxon>
        <taxon>Microbacterium</taxon>
    </lineage>
</organism>
<protein>
    <recommendedName>
        <fullName evidence="3">SCP2 domain-containing protein</fullName>
    </recommendedName>
</protein>
<accession>A0ABX5SXD8</accession>
<sequence length="118" mass="13345">MVNDDAALRRRGRFVTTAFLAAAGDEHYLFSVHSGELTVRPGPFVSPRWSFALRAESDSWQRFWSPAPDPGWHDLMAMIKFKTLVAEGDLHPFMSNLLWFKDVLAAPRRLALASEASR</sequence>
<name>A0ABX5SXD8_9MICO</name>
<gene>
    <name evidence="1" type="ORF">E4K62_18065</name>
</gene>
<evidence type="ECO:0000313" key="1">
    <source>
        <dbReference type="EMBL" id="QBR90824.1"/>
    </source>
</evidence>
<dbReference type="Proteomes" id="UP000295748">
    <property type="component" value="Chromosome"/>
</dbReference>
<evidence type="ECO:0008006" key="3">
    <source>
        <dbReference type="Google" id="ProtNLM"/>
    </source>
</evidence>